<feature type="signal peptide" evidence="1">
    <location>
        <begin position="1"/>
        <end position="26"/>
    </location>
</feature>
<gene>
    <name evidence="2" type="ORF">EV213_1246</name>
</gene>
<evidence type="ECO:0008006" key="4">
    <source>
        <dbReference type="Google" id="ProtNLM"/>
    </source>
</evidence>
<feature type="chain" id="PRO_5038334269" description="Lipoprotein" evidence="1">
    <location>
        <begin position="27"/>
        <end position="177"/>
    </location>
</feature>
<comment type="caution">
    <text evidence="2">The sequence shown here is derived from an EMBL/GenBank/DDBJ whole genome shotgun (WGS) entry which is preliminary data.</text>
</comment>
<dbReference type="Proteomes" id="UP000295632">
    <property type="component" value="Unassembled WGS sequence"/>
</dbReference>
<keyword evidence="3" id="KW-1185">Reference proteome</keyword>
<dbReference type="RefSeq" id="WP_133582100.1">
    <property type="nucleotide sequence ID" value="NZ_SNYJ01000024.1"/>
</dbReference>
<dbReference type="PROSITE" id="PS51257">
    <property type="entry name" value="PROKAR_LIPOPROTEIN"/>
    <property type="match status" value="1"/>
</dbReference>
<evidence type="ECO:0000313" key="2">
    <source>
        <dbReference type="EMBL" id="TDQ34588.1"/>
    </source>
</evidence>
<dbReference type="OrthoDB" id="2862147at2"/>
<evidence type="ECO:0000313" key="3">
    <source>
        <dbReference type="Proteomes" id="UP000295632"/>
    </source>
</evidence>
<reference evidence="2 3" key="1">
    <citation type="submission" date="2019-03" db="EMBL/GenBank/DDBJ databases">
        <title>Genomic Encyclopedia of Type Strains, Phase IV (KMG-IV): sequencing the most valuable type-strain genomes for metagenomic binning, comparative biology and taxonomic classification.</title>
        <authorList>
            <person name="Goeker M."/>
        </authorList>
    </citation>
    <scope>NUCLEOTIDE SEQUENCE [LARGE SCALE GENOMIC DNA]</scope>
    <source>
        <strain evidence="2 3">DSM 28697</strain>
    </source>
</reference>
<name>A0A4R6TU27_9BACI</name>
<sequence length="177" mass="19711">MRKWTKHKLGLALLLVLLLVAGGCSSQTDSVIETVLNQQFSGPDEELIALLEDPENLAIIGDDEQKRAPSSTDLEDYLQETYGSLIIENSYQEIVSNAVHIQTAAAENNYSLKAEDFQLNQSDANEKEYDFSFDVVYEGNENSGEQEISGKAFVNENDKIADIRFDESLQSLLNALE</sequence>
<proteinExistence type="predicted"/>
<protein>
    <recommendedName>
        <fullName evidence="4">Lipoprotein</fullName>
    </recommendedName>
</protein>
<accession>A0A4R6TU27</accession>
<organism evidence="2 3">
    <name type="scientific">Aureibacillus halotolerans</name>
    <dbReference type="NCBI Taxonomy" id="1508390"/>
    <lineage>
        <taxon>Bacteria</taxon>
        <taxon>Bacillati</taxon>
        <taxon>Bacillota</taxon>
        <taxon>Bacilli</taxon>
        <taxon>Bacillales</taxon>
        <taxon>Bacillaceae</taxon>
        <taxon>Aureibacillus</taxon>
    </lineage>
</organism>
<keyword evidence="1" id="KW-0732">Signal</keyword>
<dbReference type="AlphaFoldDB" id="A0A4R6TU27"/>
<dbReference type="EMBL" id="SNYJ01000024">
    <property type="protein sequence ID" value="TDQ34588.1"/>
    <property type="molecule type" value="Genomic_DNA"/>
</dbReference>
<evidence type="ECO:0000256" key="1">
    <source>
        <dbReference type="SAM" id="SignalP"/>
    </source>
</evidence>